<dbReference type="RefSeq" id="XP_007759564.1">
    <property type="nucleotide sequence ID" value="XM_007761374.1"/>
</dbReference>
<evidence type="ECO:0000256" key="1">
    <source>
        <dbReference type="ARBA" id="ARBA00022679"/>
    </source>
</evidence>
<dbReference type="InterPro" id="IPR029063">
    <property type="entry name" value="SAM-dependent_MTases_sf"/>
</dbReference>
<proteinExistence type="predicted"/>
<dbReference type="EMBL" id="AMGW01000005">
    <property type="protein sequence ID" value="EXJ57030.1"/>
    <property type="molecule type" value="Genomic_DNA"/>
</dbReference>
<reference evidence="2 3" key="1">
    <citation type="submission" date="2013-03" db="EMBL/GenBank/DDBJ databases">
        <title>The Genome Sequence of Cladophialophora yegresii CBS 114405.</title>
        <authorList>
            <consortium name="The Broad Institute Genomics Platform"/>
            <person name="Cuomo C."/>
            <person name="de Hoog S."/>
            <person name="Gorbushina A."/>
            <person name="Walker B."/>
            <person name="Young S.K."/>
            <person name="Zeng Q."/>
            <person name="Gargeya S."/>
            <person name="Fitzgerald M."/>
            <person name="Haas B."/>
            <person name="Abouelleil A."/>
            <person name="Allen A.W."/>
            <person name="Alvarado L."/>
            <person name="Arachchi H.M."/>
            <person name="Berlin A.M."/>
            <person name="Chapman S.B."/>
            <person name="Gainer-Dewar J."/>
            <person name="Goldberg J."/>
            <person name="Griggs A."/>
            <person name="Gujja S."/>
            <person name="Hansen M."/>
            <person name="Howarth C."/>
            <person name="Imamovic A."/>
            <person name="Ireland A."/>
            <person name="Larimer J."/>
            <person name="McCowan C."/>
            <person name="Murphy C."/>
            <person name="Pearson M."/>
            <person name="Poon T.W."/>
            <person name="Priest M."/>
            <person name="Roberts A."/>
            <person name="Saif S."/>
            <person name="Shea T."/>
            <person name="Sisk P."/>
            <person name="Sykes S."/>
            <person name="Wortman J."/>
            <person name="Nusbaum C."/>
            <person name="Birren B."/>
        </authorList>
    </citation>
    <scope>NUCLEOTIDE SEQUENCE [LARGE SCALE GENOMIC DNA]</scope>
    <source>
        <strain evidence="2 3">CBS 114405</strain>
    </source>
</reference>
<dbReference type="Pfam" id="PF13489">
    <property type="entry name" value="Methyltransf_23"/>
    <property type="match status" value="1"/>
</dbReference>
<dbReference type="Gene3D" id="3.40.50.150">
    <property type="entry name" value="Vaccinia Virus protein VP39"/>
    <property type="match status" value="1"/>
</dbReference>
<evidence type="ECO:0000313" key="3">
    <source>
        <dbReference type="Proteomes" id="UP000019473"/>
    </source>
</evidence>
<comment type="caution">
    <text evidence="2">The sequence shown here is derived from an EMBL/GenBank/DDBJ whole genome shotgun (WGS) entry which is preliminary data.</text>
</comment>
<dbReference type="GO" id="GO:0016740">
    <property type="term" value="F:transferase activity"/>
    <property type="evidence" value="ECO:0007669"/>
    <property type="project" value="UniProtKB-KW"/>
</dbReference>
<dbReference type="VEuPathDB" id="FungiDB:A1O7_07374"/>
<keyword evidence="1" id="KW-0808">Transferase</keyword>
<keyword evidence="3" id="KW-1185">Reference proteome</keyword>
<dbReference type="CDD" id="cd02440">
    <property type="entry name" value="AdoMet_MTases"/>
    <property type="match status" value="1"/>
</dbReference>
<sequence>MASAVSSLSTGNGNERFNAEAANWDKNPFVHEASKLAAKAIIQQFPALQKARPGRPKLDVLEIGCGTGLLSCMLAPYARHYVAVDAAQGMIDVLKTKLQRSESPQNIIPVAVLLEDPEDRHLPPADENEPDGKRLKFDLITSHLVLHHIQDLKAVLTTMLGCLKDGGSVALTDFEDAGPESKRFHPQSKMGGVERHGIHAETMERLMNDVGFVNVEIRAAWSMDKTVEKFEGEFGHEAKAGEPGQGVVQSFPFVLCMGERKWCQSSDGS</sequence>
<dbReference type="HOGENOM" id="CLU_037990_1_2_1"/>
<protein>
    <recommendedName>
        <fullName evidence="4">Methyltransferase type 11 domain-containing protein</fullName>
    </recommendedName>
</protein>
<evidence type="ECO:0008006" key="4">
    <source>
        <dbReference type="Google" id="ProtNLM"/>
    </source>
</evidence>
<dbReference type="PANTHER" id="PTHR43861">
    <property type="entry name" value="TRANS-ACONITATE 2-METHYLTRANSFERASE-RELATED"/>
    <property type="match status" value="1"/>
</dbReference>
<dbReference type="eggNOG" id="KOG1270">
    <property type="taxonomic scope" value="Eukaryota"/>
</dbReference>
<gene>
    <name evidence="2" type="ORF">A1O7_07374</name>
</gene>
<accession>W9VWG3</accession>
<dbReference type="PANTHER" id="PTHR43861:SF3">
    <property type="entry name" value="PUTATIVE (AFU_ORTHOLOGUE AFUA_2G14390)-RELATED"/>
    <property type="match status" value="1"/>
</dbReference>
<dbReference type="GeneID" id="19181949"/>
<dbReference type="SUPFAM" id="SSF53335">
    <property type="entry name" value="S-adenosyl-L-methionine-dependent methyltransferases"/>
    <property type="match status" value="1"/>
</dbReference>
<dbReference type="AlphaFoldDB" id="W9VWG3"/>
<name>W9VWG3_9EURO</name>
<dbReference type="STRING" id="1182544.W9VWG3"/>
<evidence type="ECO:0000313" key="2">
    <source>
        <dbReference type="EMBL" id="EXJ57030.1"/>
    </source>
</evidence>
<dbReference type="Proteomes" id="UP000019473">
    <property type="component" value="Unassembled WGS sequence"/>
</dbReference>
<dbReference type="OrthoDB" id="66144at2759"/>
<organism evidence="2 3">
    <name type="scientific">Cladophialophora yegresii CBS 114405</name>
    <dbReference type="NCBI Taxonomy" id="1182544"/>
    <lineage>
        <taxon>Eukaryota</taxon>
        <taxon>Fungi</taxon>
        <taxon>Dikarya</taxon>
        <taxon>Ascomycota</taxon>
        <taxon>Pezizomycotina</taxon>
        <taxon>Eurotiomycetes</taxon>
        <taxon>Chaetothyriomycetidae</taxon>
        <taxon>Chaetothyriales</taxon>
        <taxon>Herpotrichiellaceae</taxon>
        <taxon>Cladophialophora</taxon>
    </lineage>
</organism>